<keyword evidence="2" id="KW-0812">Transmembrane</keyword>
<keyword evidence="2" id="KW-1133">Transmembrane helix</keyword>
<name>A0AAW0K0Q6_MYOGA</name>
<evidence type="ECO:0000313" key="3">
    <source>
        <dbReference type="EMBL" id="KAK7832079.1"/>
    </source>
</evidence>
<dbReference type="EMBL" id="JBBHLL010000011">
    <property type="protein sequence ID" value="KAK7832079.1"/>
    <property type="molecule type" value="Genomic_DNA"/>
</dbReference>
<keyword evidence="4" id="KW-1185">Reference proteome</keyword>
<comment type="caution">
    <text evidence="3">The sequence shown here is derived from an EMBL/GenBank/DDBJ whole genome shotgun (WGS) entry which is preliminary data.</text>
</comment>
<dbReference type="Proteomes" id="UP001488838">
    <property type="component" value="Unassembled WGS sequence"/>
</dbReference>
<proteinExistence type="predicted"/>
<evidence type="ECO:0000256" key="2">
    <source>
        <dbReference type="SAM" id="Phobius"/>
    </source>
</evidence>
<keyword evidence="2" id="KW-0472">Membrane</keyword>
<dbReference type="AlphaFoldDB" id="A0AAW0K0Q6"/>
<gene>
    <name evidence="3" type="ORF">U0070_015226</name>
</gene>
<feature type="region of interest" description="Disordered" evidence="1">
    <location>
        <begin position="1"/>
        <end position="31"/>
    </location>
</feature>
<accession>A0AAW0K0Q6</accession>
<evidence type="ECO:0000313" key="4">
    <source>
        <dbReference type="Proteomes" id="UP001488838"/>
    </source>
</evidence>
<feature type="transmembrane region" description="Helical" evidence="2">
    <location>
        <begin position="35"/>
        <end position="52"/>
    </location>
</feature>
<sequence length="71" mass="8065">MGKRARRSVALSTIPGTACTPAGTRSNARKRRRKTLFIYAPMLLFTIMHGPSKKEKNNHERTLLTLIHTFI</sequence>
<organism evidence="3 4">
    <name type="scientific">Myodes glareolus</name>
    <name type="common">Bank vole</name>
    <name type="synonym">Clethrionomys glareolus</name>
    <dbReference type="NCBI Taxonomy" id="447135"/>
    <lineage>
        <taxon>Eukaryota</taxon>
        <taxon>Metazoa</taxon>
        <taxon>Chordata</taxon>
        <taxon>Craniata</taxon>
        <taxon>Vertebrata</taxon>
        <taxon>Euteleostomi</taxon>
        <taxon>Mammalia</taxon>
        <taxon>Eutheria</taxon>
        <taxon>Euarchontoglires</taxon>
        <taxon>Glires</taxon>
        <taxon>Rodentia</taxon>
        <taxon>Myomorpha</taxon>
        <taxon>Muroidea</taxon>
        <taxon>Cricetidae</taxon>
        <taxon>Arvicolinae</taxon>
        <taxon>Myodes</taxon>
    </lineage>
</organism>
<reference evidence="3 4" key="1">
    <citation type="journal article" date="2023" name="bioRxiv">
        <title>Conserved and derived expression patterns and positive selection on dental genes reveal complex evolutionary context of ever-growing rodent molars.</title>
        <authorList>
            <person name="Calamari Z.T."/>
            <person name="Song A."/>
            <person name="Cohen E."/>
            <person name="Akter M."/>
            <person name="Roy R.D."/>
            <person name="Hallikas O."/>
            <person name="Christensen M.M."/>
            <person name="Li P."/>
            <person name="Marangoni P."/>
            <person name="Jernvall J."/>
            <person name="Klein O.D."/>
        </authorList>
    </citation>
    <scope>NUCLEOTIDE SEQUENCE [LARGE SCALE GENOMIC DNA]</scope>
    <source>
        <strain evidence="3">V071</strain>
    </source>
</reference>
<protein>
    <submittedName>
        <fullName evidence="3">Uncharacterized protein</fullName>
    </submittedName>
</protein>
<evidence type="ECO:0000256" key="1">
    <source>
        <dbReference type="SAM" id="MobiDB-lite"/>
    </source>
</evidence>